<dbReference type="InterPro" id="IPR009254">
    <property type="entry name" value="Laminin_aI"/>
</dbReference>
<keyword evidence="1" id="KW-0175">Coiled coil</keyword>
<dbReference type="RefSeq" id="XP_013931131.1">
    <property type="nucleotide sequence ID" value="XM_014075656.1"/>
</dbReference>
<gene>
    <name evidence="4" type="primary">LOC106556679</name>
</gene>
<dbReference type="Pfam" id="PF06008">
    <property type="entry name" value="Laminin_I"/>
    <property type="match status" value="1"/>
</dbReference>
<accession>A0A6I9Z588</accession>
<reference evidence="4" key="1">
    <citation type="submission" date="2025-08" db="UniProtKB">
        <authorList>
            <consortium name="RefSeq"/>
        </authorList>
    </citation>
    <scope>IDENTIFICATION</scope>
</reference>
<dbReference type="GeneID" id="106556679"/>
<sequence>MLKDIRLRRPFNFQRQLAVEESEAAQDLLRKAESWEQKHNETRSLIPDILDQLGEHNTKLTDFQEALHQVIDDIRKTATTNNESIAKLQVHEKQQEILEEDIDTLNNTLGMATDILDVSHGIIFEVNEAIQNASRFYAEIDGAKVQLQDKQANQSRFDEDLVEKAMKYAQGLQDLADNLERTFHGIDTNGLVQKALNASNVHENIINYINEANQMSVLALNTTERVSDAAVGIDTQITYHKDK</sequence>
<dbReference type="AlphaFoldDB" id="A0A6I9Z588"/>
<proteinExistence type="predicted"/>
<name>A0A6I9Z588_9SAUR</name>
<keyword evidence="3" id="KW-1185">Reference proteome</keyword>
<dbReference type="OrthoDB" id="5836593at2759"/>
<feature type="coiled-coil region" evidence="1">
    <location>
        <begin position="81"/>
        <end position="108"/>
    </location>
</feature>
<dbReference type="GO" id="GO:0045995">
    <property type="term" value="P:regulation of embryonic development"/>
    <property type="evidence" value="ECO:0007669"/>
    <property type="project" value="InterPro"/>
</dbReference>
<dbReference type="KEGG" id="tsr:106556679"/>
<feature type="coiled-coil region" evidence="1">
    <location>
        <begin position="18"/>
        <end position="45"/>
    </location>
</feature>
<evidence type="ECO:0000313" key="3">
    <source>
        <dbReference type="Proteomes" id="UP000504617"/>
    </source>
</evidence>
<dbReference type="GO" id="GO:0005102">
    <property type="term" value="F:signaling receptor binding"/>
    <property type="evidence" value="ECO:0007669"/>
    <property type="project" value="InterPro"/>
</dbReference>
<evidence type="ECO:0000256" key="1">
    <source>
        <dbReference type="SAM" id="Coils"/>
    </source>
</evidence>
<evidence type="ECO:0000259" key="2">
    <source>
        <dbReference type="Pfam" id="PF06008"/>
    </source>
</evidence>
<evidence type="ECO:0000313" key="4">
    <source>
        <dbReference type="RefSeq" id="XP_013931131.1"/>
    </source>
</evidence>
<feature type="non-terminal residue" evidence="4">
    <location>
        <position position="243"/>
    </location>
</feature>
<protein>
    <submittedName>
        <fullName evidence="4">Laminin subunit alpha-4-like</fullName>
    </submittedName>
</protein>
<dbReference type="GO" id="GO:0030334">
    <property type="term" value="P:regulation of cell migration"/>
    <property type="evidence" value="ECO:0007669"/>
    <property type="project" value="InterPro"/>
</dbReference>
<dbReference type="Proteomes" id="UP000504617">
    <property type="component" value="Unplaced"/>
</dbReference>
<organism evidence="3 4">
    <name type="scientific">Thamnophis sirtalis</name>
    <dbReference type="NCBI Taxonomy" id="35019"/>
    <lineage>
        <taxon>Eukaryota</taxon>
        <taxon>Metazoa</taxon>
        <taxon>Chordata</taxon>
        <taxon>Craniata</taxon>
        <taxon>Vertebrata</taxon>
        <taxon>Euteleostomi</taxon>
        <taxon>Lepidosauria</taxon>
        <taxon>Squamata</taxon>
        <taxon>Bifurcata</taxon>
        <taxon>Unidentata</taxon>
        <taxon>Episquamata</taxon>
        <taxon>Toxicofera</taxon>
        <taxon>Serpentes</taxon>
        <taxon>Colubroidea</taxon>
        <taxon>Colubridae</taxon>
        <taxon>Natricinae</taxon>
        <taxon>Thamnophis</taxon>
    </lineage>
</organism>
<dbReference type="GO" id="GO:0030155">
    <property type="term" value="P:regulation of cell adhesion"/>
    <property type="evidence" value="ECO:0007669"/>
    <property type="project" value="InterPro"/>
</dbReference>
<feature type="domain" description="Laminin alpha" evidence="2">
    <location>
        <begin position="1"/>
        <end position="127"/>
    </location>
</feature>